<reference evidence="6" key="1">
    <citation type="journal article" date="2019" name="Int. J. Syst. Evol. Microbiol.">
        <title>The Global Catalogue of Microorganisms (GCM) 10K type strain sequencing project: providing services to taxonomists for standard genome sequencing and annotation.</title>
        <authorList>
            <consortium name="The Broad Institute Genomics Platform"/>
            <consortium name="The Broad Institute Genome Sequencing Center for Infectious Disease"/>
            <person name="Wu L."/>
            <person name="Ma J."/>
        </authorList>
    </citation>
    <scope>NUCLEOTIDE SEQUENCE [LARGE SCALE GENOMIC DNA]</scope>
    <source>
        <strain evidence="6">ICMP 6774ER</strain>
    </source>
</reference>
<dbReference type="RefSeq" id="WP_379574093.1">
    <property type="nucleotide sequence ID" value="NZ_JBHUFV010000033.1"/>
</dbReference>
<keyword evidence="6" id="KW-1185">Reference proteome</keyword>
<keyword evidence="3" id="KW-0324">Glycolysis</keyword>
<evidence type="ECO:0000256" key="3">
    <source>
        <dbReference type="ARBA" id="ARBA00023152"/>
    </source>
</evidence>
<dbReference type="InterPro" id="IPR029033">
    <property type="entry name" value="His_PPase_superfam"/>
</dbReference>
<dbReference type="EMBL" id="JBHUFV010000033">
    <property type="protein sequence ID" value="MFD1934048.1"/>
    <property type="molecule type" value="Genomic_DNA"/>
</dbReference>
<evidence type="ECO:0000256" key="4">
    <source>
        <dbReference type="ARBA" id="ARBA00023235"/>
    </source>
</evidence>
<dbReference type="Proteomes" id="UP001597368">
    <property type="component" value="Unassembled WGS sequence"/>
</dbReference>
<dbReference type="InterPro" id="IPR005952">
    <property type="entry name" value="Phosphogly_mut1"/>
</dbReference>
<dbReference type="SMART" id="SM00855">
    <property type="entry name" value="PGAM"/>
    <property type="match status" value="1"/>
</dbReference>
<comment type="similarity">
    <text evidence="1">Belongs to the phosphoglycerate mutase family. BPG-dependent PGAM subfamily.</text>
</comment>
<dbReference type="Gene3D" id="3.40.50.1240">
    <property type="entry name" value="Phosphoglycerate mutase-like"/>
    <property type="match status" value="1"/>
</dbReference>
<dbReference type="PANTHER" id="PTHR11931">
    <property type="entry name" value="PHOSPHOGLYCERATE MUTASE"/>
    <property type="match status" value="1"/>
</dbReference>
<protein>
    <recommendedName>
        <fullName evidence="2">phosphoglycerate mutase (2,3-diphosphoglycerate-dependent)</fullName>
        <ecNumber evidence="2">5.4.2.11</ecNumber>
    </recommendedName>
</protein>
<accession>A0ABW4SXY2</accession>
<dbReference type="SUPFAM" id="SSF53254">
    <property type="entry name" value="Phosphoglycerate mutase-like"/>
    <property type="match status" value="1"/>
</dbReference>
<sequence>MSDPQRIIAVRHGQSEANLAYQQAAGVPLVYEREDHEITLTDLGRLQAAALGVFLKSLPWQEAPEIVWCSPYLRAMDTWSLAHQAWGVGPLPVRVDARLRDREWGELRRYNQAAMQQRFPEEAARLLAEGEYGYRPPGGESFGDVAIRLRRFLGDLRTWAEGRRVLIVAHDSVVLILRHVIEESPDTELAAVGVHAPIMNASVSTWESRDGRLELLAFNEVGHLD</sequence>
<evidence type="ECO:0000256" key="2">
    <source>
        <dbReference type="ARBA" id="ARBA00012028"/>
    </source>
</evidence>
<evidence type="ECO:0000313" key="6">
    <source>
        <dbReference type="Proteomes" id="UP001597368"/>
    </source>
</evidence>
<keyword evidence="4" id="KW-0413">Isomerase</keyword>
<proteinExistence type="inferred from homology"/>
<gene>
    <name evidence="5" type="ORF">ACFSKW_21520</name>
</gene>
<dbReference type="Pfam" id="PF00300">
    <property type="entry name" value="His_Phos_1"/>
    <property type="match status" value="1"/>
</dbReference>
<dbReference type="EC" id="5.4.2.11" evidence="2"/>
<evidence type="ECO:0000256" key="1">
    <source>
        <dbReference type="ARBA" id="ARBA00006717"/>
    </source>
</evidence>
<dbReference type="InterPro" id="IPR013078">
    <property type="entry name" value="His_Pase_superF_clade-1"/>
</dbReference>
<organism evidence="5 6">
    <name type="scientific">Nonomuraea mangrovi</name>
    <dbReference type="NCBI Taxonomy" id="2316207"/>
    <lineage>
        <taxon>Bacteria</taxon>
        <taxon>Bacillati</taxon>
        <taxon>Actinomycetota</taxon>
        <taxon>Actinomycetes</taxon>
        <taxon>Streptosporangiales</taxon>
        <taxon>Streptosporangiaceae</taxon>
        <taxon>Nonomuraea</taxon>
    </lineage>
</organism>
<evidence type="ECO:0000313" key="5">
    <source>
        <dbReference type="EMBL" id="MFD1934048.1"/>
    </source>
</evidence>
<dbReference type="CDD" id="cd07067">
    <property type="entry name" value="HP_PGM_like"/>
    <property type="match status" value="1"/>
</dbReference>
<comment type="caution">
    <text evidence="5">The sequence shown here is derived from an EMBL/GenBank/DDBJ whole genome shotgun (WGS) entry which is preliminary data.</text>
</comment>
<name>A0ABW4SXY2_9ACTN</name>